<dbReference type="GO" id="GO:0004751">
    <property type="term" value="F:ribose-5-phosphate isomerase activity"/>
    <property type="evidence" value="ECO:0007669"/>
    <property type="project" value="UniProtKB-UniRule"/>
</dbReference>
<dbReference type="AlphaFoldDB" id="A0A420X0R6"/>
<reference evidence="4 5" key="1">
    <citation type="submission" date="2018-10" db="EMBL/GenBank/DDBJ databases">
        <title>Genomic Encyclopedia of Type Strains, Phase IV (KMG-IV): sequencing the most valuable type-strain genomes for metagenomic binning, comparative biology and taxonomic classification.</title>
        <authorList>
            <person name="Goeker M."/>
        </authorList>
    </citation>
    <scope>NUCLEOTIDE SEQUENCE [LARGE SCALE GENOMIC DNA]</scope>
    <source>
        <strain evidence="4 5">DSM 23229</strain>
    </source>
</reference>
<feature type="binding site" evidence="3">
    <location>
        <begin position="35"/>
        <end position="38"/>
    </location>
    <ligand>
        <name>substrate</name>
    </ligand>
</feature>
<dbReference type="FunFam" id="3.30.70.260:FF:000004">
    <property type="entry name" value="Ribose-5-phosphate isomerase A"/>
    <property type="match status" value="1"/>
</dbReference>
<evidence type="ECO:0000313" key="4">
    <source>
        <dbReference type="EMBL" id="RKR07340.1"/>
    </source>
</evidence>
<dbReference type="InterPro" id="IPR037171">
    <property type="entry name" value="NagB/RpiA_transferase-like"/>
</dbReference>
<organism evidence="4 5">
    <name type="scientific">Kushneria sinocarnis</name>
    <dbReference type="NCBI Taxonomy" id="595502"/>
    <lineage>
        <taxon>Bacteria</taxon>
        <taxon>Pseudomonadati</taxon>
        <taxon>Pseudomonadota</taxon>
        <taxon>Gammaproteobacteria</taxon>
        <taxon>Oceanospirillales</taxon>
        <taxon>Halomonadaceae</taxon>
        <taxon>Kushneria</taxon>
    </lineage>
</organism>
<dbReference type="NCBIfam" id="TIGR00021">
    <property type="entry name" value="rpiA"/>
    <property type="match status" value="1"/>
</dbReference>
<sequence>MTSRNQDEMKRAVAQAALDEIRAQLARDTVIGVGTGSTANYFIDLLGDYRHHFDGAVASSEESAERLRRNGIAVLDLNSVGPLPLYIDGADEIDQGFAMIKGGGAALTREKIVAACSERFICIADRTKRVPRLGTFPLPVEVIPMARSHVARQTVQLGFDPVYREGVLTDNGNQILDLHSRMIEDPAAMETRLNDITGVVTNGLFAHRGADILLLGTETGVERHLRP</sequence>
<dbReference type="RefSeq" id="WP_121170325.1">
    <property type="nucleotide sequence ID" value="NZ_RBIN01000001.1"/>
</dbReference>
<comment type="function">
    <text evidence="3">Catalyzes the reversible conversion of ribose-5-phosphate to ribulose 5-phosphate.</text>
</comment>
<dbReference type="HAMAP" id="MF_00170">
    <property type="entry name" value="Rib_5P_isom_A"/>
    <property type="match status" value="1"/>
</dbReference>
<proteinExistence type="inferred from homology"/>
<feature type="binding site" evidence="3">
    <location>
        <begin position="88"/>
        <end position="91"/>
    </location>
    <ligand>
        <name>substrate</name>
    </ligand>
</feature>
<dbReference type="OrthoDB" id="5870696at2"/>
<dbReference type="InterPro" id="IPR020672">
    <property type="entry name" value="Ribose5P_isomerase_typA_subgr"/>
</dbReference>
<dbReference type="Gene3D" id="3.40.50.1360">
    <property type="match status" value="1"/>
</dbReference>
<comment type="similarity">
    <text evidence="3">Belongs to the ribose 5-phosphate isomerase family.</text>
</comment>
<name>A0A420X0R6_9GAMM</name>
<dbReference type="EC" id="5.3.1.6" evidence="3"/>
<dbReference type="GO" id="GO:0005829">
    <property type="term" value="C:cytosol"/>
    <property type="evidence" value="ECO:0007669"/>
    <property type="project" value="TreeGrafter"/>
</dbReference>
<dbReference type="CDD" id="cd01398">
    <property type="entry name" value="RPI_A"/>
    <property type="match status" value="1"/>
</dbReference>
<dbReference type="InterPro" id="IPR004788">
    <property type="entry name" value="Ribose5P_isomerase_type_A"/>
</dbReference>
<dbReference type="Gene3D" id="3.30.70.260">
    <property type="match status" value="1"/>
</dbReference>
<comment type="caution">
    <text evidence="4">The sequence shown here is derived from an EMBL/GenBank/DDBJ whole genome shotgun (WGS) entry which is preliminary data.</text>
</comment>
<dbReference type="Pfam" id="PF06026">
    <property type="entry name" value="Rib_5-P_isom_A"/>
    <property type="match status" value="1"/>
</dbReference>
<evidence type="ECO:0000256" key="2">
    <source>
        <dbReference type="ARBA" id="ARBA00023235"/>
    </source>
</evidence>
<dbReference type="UniPathway" id="UPA00115">
    <property type="reaction ID" value="UER00412"/>
</dbReference>
<evidence type="ECO:0000313" key="5">
    <source>
        <dbReference type="Proteomes" id="UP000281975"/>
    </source>
</evidence>
<dbReference type="FunFam" id="3.40.50.1360:FF:000001">
    <property type="entry name" value="Ribose-5-phosphate isomerase A"/>
    <property type="match status" value="1"/>
</dbReference>
<dbReference type="Proteomes" id="UP000281975">
    <property type="component" value="Unassembled WGS sequence"/>
</dbReference>
<feature type="active site" description="Proton acceptor" evidence="3">
    <location>
        <position position="110"/>
    </location>
</feature>
<feature type="binding site" evidence="3">
    <location>
        <begin position="101"/>
        <end position="104"/>
    </location>
    <ligand>
        <name>substrate</name>
    </ligand>
</feature>
<feature type="binding site" evidence="3">
    <location>
        <position position="128"/>
    </location>
    <ligand>
        <name>substrate</name>
    </ligand>
</feature>
<keyword evidence="2 3" id="KW-0413">Isomerase</keyword>
<keyword evidence="5" id="KW-1185">Reference proteome</keyword>
<gene>
    <name evidence="3" type="primary">rpiA</name>
    <name evidence="4" type="ORF">C7446_0151</name>
</gene>
<dbReference type="NCBIfam" id="NF001924">
    <property type="entry name" value="PRK00702.1"/>
    <property type="match status" value="1"/>
</dbReference>
<dbReference type="GO" id="GO:0009052">
    <property type="term" value="P:pentose-phosphate shunt, non-oxidative branch"/>
    <property type="evidence" value="ECO:0007669"/>
    <property type="project" value="UniProtKB-UniRule"/>
</dbReference>
<dbReference type="PANTHER" id="PTHR11934">
    <property type="entry name" value="RIBOSE-5-PHOSPHATE ISOMERASE"/>
    <property type="match status" value="1"/>
</dbReference>
<evidence type="ECO:0000256" key="3">
    <source>
        <dbReference type="HAMAP-Rule" id="MF_00170"/>
    </source>
</evidence>
<evidence type="ECO:0000256" key="1">
    <source>
        <dbReference type="ARBA" id="ARBA00001713"/>
    </source>
</evidence>
<comment type="catalytic activity">
    <reaction evidence="1 3">
        <text>aldehydo-D-ribose 5-phosphate = D-ribulose 5-phosphate</text>
        <dbReference type="Rhea" id="RHEA:14657"/>
        <dbReference type="ChEBI" id="CHEBI:58121"/>
        <dbReference type="ChEBI" id="CHEBI:58273"/>
        <dbReference type="EC" id="5.3.1.6"/>
    </reaction>
</comment>
<comment type="pathway">
    <text evidence="3">Carbohydrate degradation; pentose phosphate pathway; D-ribose 5-phosphate from D-ribulose 5-phosphate (non-oxidative stage): step 1/1.</text>
</comment>
<comment type="subunit">
    <text evidence="3">Homodimer.</text>
</comment>
<dbReference type="SUPFAM" id="SSF75445">
    <property type="entry name" value="D-ribose-5-phosphate isomerase (RpiA), lid domain"/>
    <property type="match status" value="1"/>
</dbReference>
<dbReference type="PANTHER" id="PTHR11934:SF0">
    <property type="entry name" value="RIBOSE-5-PHOSPHATE ISOMERASE"/>
    <property type="match status" value="1"/>
</dbReference>
<dbReference type="EMBL" id="RBIN01000001">
    <property type="protein sequence ID" value="RKR07340.1"/>
    <property type="molecule type" value="Genomic_DNA"/>
</dbReference>
<dbReference type="SUPFAM" id="SSF100950">
    <property type="entry name" value="NagB/RpiA/CoA transferase-like"/>
    <property type="match status" value="1"/>
</dbReference>
<protein>
    <recommendedName>
        <fullName evidence="3">Ribose-5-phosphate isomerase A</fullName>
        <ecNumber evidence="3">5.3.1.6</ecNumber>
    </recommendedName>
    <alternativeName>
        <fullName evidence="3">Phosphoriboisomerase A</fullName>
        <shortName evidence="3">PRI</shortName>
    </alternativeName>
</protein>
<accession>A0A420X0R6</accession>
<dbReference type="GO" id="GO:0006014">
    <property type="term" value="P:D-ribose metabolic process"/>
    <property type="evidence" value="ECO:0007669"/>
    <property type="project" value="TreeGrafter"/>
</dbReference>